<dbReference type="InterPro" id="IPR002491">
    <property type="entry name" value="ABC_transptr_periplasmic_BD"/>
</dbReference>
<dbReference type="GO" id="GO:0071281">
    <property type="term" value="P:cellular response to iron ion"/>
    <property type="evidence" value="ECO:0007669"/>
    <property type="project" value="TreeGrafter"/>
</dbReference>
<dbReference type="Gene3D" id="3.40.50.1980">
    <property type="entry name" value="Nitrogenase molybdenum iron protein domain"/>
    <property type="match status" value="2"/>
</dbReference>
<dbReference type="Gene3D" id="1.20.58.2180">
    <property type="match status" value="1"/>
</dbReference>
<dbReference type="OrthoDB" id="9775594at2"/>
<accession>A0A4V1LPE5</accession>
<dbReference type="Pfam" id="PF01497">
    <property type="entry name" value="Peripla_BP_2"/>
    <property type="match status" value="1"/>
</dbReference>
<dbReference type="SUPFAM" id="SSF53807">
    <property type="entry name" value="Helical backbone' metal receptor"/>
    <property type="match status" value="1"/>
</dbReference>
<evidence type="ECO:0000313" key="3">
    <source>
        <dbReference type="EMBL" id="RXJ60918.1"/>
    </source>
</evidence>
<comment type="caution">
    <text evidence="3">The sequence shown here is derived from an EMBL/GenBank/DDBJ whole genome shotgun (WGS) entry which is preliminary data.</text>
</comment>
<dbReference type="PANTHER" id="PTHR30535:SF34">
    <property type="entry name" value="MOLYBDATE-BINDING PROTEIN MOLA"/>
    <property type="match status" value="1"/>
</dbReference>
<dbReference type="Proteomes" id="UP000290657">
    <property type="component" value="Unassembled WGS sequence"/>
</dbReference>
<feature type="signal peptide" evidence="1">
    <location>
        <begin position="1"/>
        <end position="21"/>
    </location>
</feature>
<evidence type="ECO:0000259" key="2">
    <source>
        <dbReference type="PROSITE" id="PS50983"/>
    </source>
</evidence>
<dbReference type="PROSITE" id="PS50983">
    <property type="entry name" value="FE_B12_PBP"/>
    <property type="match status" value="1"/>
</dbReference>
<name>A0A4V1LPE5_9BACT</name>
<dbReference type="EMBL" id="PDKN01000001">
    <property type="protein sequence ID" value="RXJ60918.1"/>
    <property type="molecule type" value="Genomic_DNA"/>
</dbReference>
<feature type="chain" id="PRO_5020595534" description="Fe/B12 periplasmic-binding domain-containing protein" evidence="1">
    <location>
        <begin position="22"/>
        <end position="345"/>
    </location>
</feature>
<dbReference type="AlphaFoldDB" id="A0A4V1LPE5"/>
<proteinExistence type="predicted"/>
<reference evidence="3 4" key="1">
    <citation type="submission" date="2017-10" db="EMBL/GenBank/DDBJ databases">
        <title>Genomics of the genus Arcobacter.</title>
        <authorList>
            <person name="Perez-Cataluna A."/>
            <person name="Figueras M.J."/>
        </authorList>
    </citation>
    <scope>NUCLEOTIDE SEQUENCE [LARGE SCALE GENOMIC DNA]</scope>
    <source>
        <strain evidence="3 4">CECT 8987</strain>
    </source>
</reference>
<gene>
    <name evidence="3" type="ORF">CRV04_02585</name>
</gene>
<keyword evidence="1" id="KW-0732">Signal</keyword>
<evidence type="ECO:0000256" key="1">
    <source>
        <dbReference type="SAM" id="SignalP"/>
    </source>
</evidence>
<sequence length="345" mass="39948">MKSRFLFLFFVVCSLTLQLFARTITDMSQTNVEVPQNIERVFGSAPPTTFLVALYNPKLLAGLNFPAYNQNNYGSEKYLGEHFMNLPILGGWHGNQKGASIEKLLSVNAQIILAWQNDFLLKQVQSSLQKVNIPIVMIEADVLEKTPQTFRFLGKLFNMTQRGEALASYAEKTLHEIAQMTHKIPKEQQVSFYYAQGANGLQSDCSNSFHTTQFRYINANNIYECTQKNIMGMESLNFESIFKANPDFIIVQSAKFYKDIFLNAQWKMLDAVKNKRVYLVPKTPFNWIDRPPSFMRLLGIHWLSSVMYPQYYTKDIKQEIQKFYELFFHIKLTHDELTEITKGAF</sequence>
<dbReference type="PANTHER" id="PTHR30535">
    <property type="entry name" value="VITAMIN B12-BINDING PROTEIN"/>
    <property type="match status" value="1"/>
</dbReference>
<dbReference type="RefSeq" id="WP_128995054.1">
    <property type="nucleotide sequence ID" value="NZ_PDKN01000001.1"/>
</dbReference>
<keyword evidence="4" id="KW-1185">Reference proteome</keyword>
<dbReference type="InterPro" id="IPR050902">
    <property type="entry name" value="ABC_Transporter_SBP"/>
</dbReference>
<feature type="domain" description="Fe/B12 periplasmic-binding" evidence="2">
    <location>
        <begin position="39"/>
        <end position="311"/>
    </location>
</feature>
<evidence type="ECO:0000313" key="4">
    <source>
        <dbReference type="Proteomes" id="UP000290657"/>
    </source>
</evidence>
<protein>
    <recommendedName>
        <fullName evidence="2">Fe/B12 periplasmic-binding domain-containing protein</fullName>
    </recommendedName>
</protein>
<organism evidence="3 4">
    <name type="scientific">Candidatus Marinarcus aquaticus</name>
    <dbReference type="NCBI Taxonomy" id="2044504"/>
    <lineage>
        <taxon>Bacteria</taxon>
        <taxon>Pseudomonadati</taxon>
        <taxon>Campylobacterota</taxon>
        <taxon>Epsilonproteobacteria</taxon>
        <taxon>Campylobacterales</taxon>
        <taxon>Arcobacteraceae</taxon>
        <taxon>Candidatus Marinarcus</taxon>
    </lineage>
</organism>